<gene>
    <name evidence="1" type="ORF">PIB30_101097</name>
</gene>
<accession>A0ABU6RXQ6</accession>
<keyword evidence="2" id="KW-1185">Reference proteome</keyword>
<organism evidence="1 2">
    <name type="scientific">Stylosanthes scabra</name>
    <dbReference type="NCBI Taxonomy" id="79078"/>
    <lineage>
        <taxon>Eukaryota</taxon>
        <taxon>Viridiplantae</taxon>
        <taxon>Streptophyta</taxon>
        <taxon>Embryophyta</taxon>
        <taxon>Tracheophyta</taxon>
        <taxon>Spermatophyta</taxon>
        <taxon>Magnoliopsida</taxon>
        <taxon>eudicotyledons</taxon>
        <taxon>Gunneridae</taxon>
        <taxon>Pentapetalae</taxon>
        <taxon>rosids</taxon>
        <taxon>fabids</taxon>
        <taxon>Fabales</taxon>
        <taxon>Fabaceae</taxon>
        <taxon>Papilionoideae</taxon>
        <taxon>50 kb inversion clade</taxon>
        <taxon>dalbergioids sensu lato</taxon>
        <taxon>Dalbergieae</taxon>
        <taxon>Pterocarpus clade</taxon>
        <taxon>Stylosanthes</taxon>
    </lineage>
</organism>
<evidence type="ECO:0000313" key="2">
    <source>
        <dbReference type="Proteomes" id="UP001341840"/>
    </source>
</evidence>
<dbReference type="EMBL" id="JASCZI010033116">
    <property type="protein sequence ID" value="MED6128760.1"/>
    <property type="molecule type" value="Genomic_DNA"/>
</dbReference>
<reference evidence="1 2" key="1">
    <citation type="journal article" date="2023" name="Plants (Basel)">
        <title>Bridging the Gap: Combining Genomics and Transcriptomics Approaches to Understand Stylosanthes scabra, an Orphan Legume from the Brazilian Caatinga.</title>
        <authorList>
            <person name="Ferreira-Neto J.R.C."/>
            <person name="da Silva M.D."/>
            <person name="Binneck E."/>
            <person name="de Melo N.F."/>
            <person name="da Silva R.H."/>
            <person name="de Melo A.L.T.M."/>
            <person name="Pandolfi V."/>
            <person name="Bustamante F.O."/>
            <person name="Brasileiro-Vidal A.C."/>
            <person name="Benko-Iseppon A.M."/>
        </authorList>
    </citation>
    <scope>NUCLEOTIDE SEQUENCE [LARGE SCALE GENOMIC DNA]</scope>
    <source>
        <tissue evidence="1">Leaves</tissue>
    </source>
</reference>
<evidence type="ECO:0000313" key="1">
    <source>
        <dbReference type="EMBL" id="MED6128760.1"/>
    </source>
</evidence>
<dbReference type="Proteomes" id="UP001341840">
    <property type="component" value="Unassembled WGS sequence"/>
</dbReference>
<sequence>MELEGLIQDGLGIEPQSDVGETLALDKDYSPHVMADIVVDEGDTGKKKKHEEIPLAMIFMVELWSSERKLLFTWDN</sequence>
<comment type="caution">
    <text evidence="1">The sequence shown here is derived from an EMBL/GenBank/DDBJ whole genome shotgun (WGS) entry which is preliminary data.</text>
</comment>
<name>A0ABU6RXQ6_9FABA</name>
<protein>
    <submittedName>
        <fullName evidence="1">Uncharacterized protein</fullName>
    </submittedName>
</protein>
<proteinExistence type="predicted"/>